<keyword evidence="1" id="KW-0472">Membrane</keyword>
<accession>A0A9J7BVH1</accession>
<keyword evidence="3" id="KW-1185">Reference proteome</keyword>
<protein>
    <submittedName>
        <fullName evidence="2">Uncharacterized protein</fullName>
    </submittedName>
</protein>
<keyword evidence="1" id="KW-1133">Transmembrane helix</keyword>
<dbReference type="RefSeq" id="WP_260796175.1">
    <property type="nucleotide sequence ID" value="NZ_CP093313.1"/>
</dbReference>
<feature type="transmembrane region" description="Helical" evidence="1">
    <location>
        <begin position="81"/>
        <end position="100"/>
    </location>
</feature>
<organism evidence="2 3">
    <name type="scientific">Occallatibacter riparius</name>
    <dbReference type="NCBI Taxonomy" id="1002689"/>
    <lineage>
        <taxon>Bacteria</taxon>
        <taxon>Pseudomonadati</taxon>
        <taxon>Acidobacteriota</taxon>
        <taxon>Terriglobia</taxon>
        <taxon>Terriglobales</taxon>
        <taxon>Acidobacteriaceae</taxon>
        <taxon>Occallatibacter</taxon>
    </lineage>
</organism>
<feature type="transmembrane region" description="Helical" evidence="1">
    <location>
        <begin position="37"/>
        <end position="61"/>
    </location>
</feature>
<evidence type="ECO:0000313" key="3">
    <source>
        <dbReference type="Proteomes" id="UP001059380"/>
    </source>
</evidence>
<proteinExistence type="predicted"/>
<evidence type="ECO:0000256" key="1">
    <source>
        <dbReference type="SAM" id="Phobius"/>
    </source>
</evidence>
<dbReference type="AlphaFoldDB" id="A0A9J7BVH1"/>
<reference evidence="2" key="1">
    <citation type="submission" date="2021-04" db="EMBL/GenBank/DDBJ databases">
        <title>Phylogenetic analysis of Acidobacteriaceae.</title>
        <authorList>
            <person name="Qiu L."/>
            <person name="Zhang Q."/>
        </authorList>
    </citation>
    <scope>NUCLEOTIDE SEQUENCE</scope>
    <source>
        <strain evidence="2">DSM 25168</strain>
    </source>
</reference>
<dbReference type="EMBL" id="CP093313">
    <property type="protein sequence ID" value="UWZ86537.1"/>
    <property type="molecule type" value="Genomic_DNA"/>
</dbReference>
<name>A0A9J7BVH1_9BACT</name>
<gene>
    <name evidence="2" type="ORF">MOP44_11455</name>
</gene>
<dbReference type="Proteomes" id="UP001059380">
    <property type="component" value="Chromosome"/>
</dbReference>
<dbReference type="KEGG" id="orp:MOP44_11455"/>
<evidence type="ECO:0000313" key="2">
    <source>
        <dbReference type="EMBL" id="UWZ86537.1"/>
    </source>
</evidence>
<keyword evidence="1" id="KW-0812">Transmembrane</keyword>
<sequence>MTDSAHIASGHATRPIGGGGGKIFGFPLRGFGLVSSLLLSFASALFTFCVTTMVAIFALLIYRANGHAAVDMAISYRDFGFPASLVVLAIALPLFLTLWIRAKIMG</sequence>